<proteinExistence type="predicted"/>
<protein>
    <submittedName>
        <fullName evidence="2">Uncharacterized protein LOC117650766</fullName>
    </submittedName>
</protein>
<name>A0A6P8ZXX0_THRPL</name>
<dbReference type="Proteomes" id="UP000515158">
    <property type="component" value="Unplaced"/>
</dbReference>
<evidence type="ECO:0000313" key="2">
    <source>
        <dbReference type="RefSeq" id="XP_034250257.1"/>
    </source>
</evidence>
<reference evidence="2" key="1">
    <citation type="submission" date="2025-08" db="UniProtKB">
        <authorList>
            <consortium name="RefSeq"/>
        </authorList>
    </citation>
    <scope>IDENTIFICATION</scope>
    <source>
        <tissue evidence="2">Total insect</tissue>
    </source>
</reference>
<sequence>MGWPRNSSSHFNPAKPYDPQIVTGTVTIPLNVDDSFWISGRIAKRANNQWKENYFVTNRFPMGFCSAVRSNVPEAYSKLFKPKSMTGLCSIAKGSYSMDHEPVRYSLANFPTLPYGTFFMRLKGQQLVKGVPGNEFELDAEFDTWPRP</sequence>
<gene>
    <name evidence="2" type="primary">LOC117650766</name>
</gene>
<keyword evidence="1" id="KW-1185">Reference proteome</keyword>
<dbReference type="KEGG" id="tpal:117650766"/>
<dbReference type="GeneID" id="117650766"/>
<accession>A0A6P8ZXX0</accession>
<dbReference type="AlphaFoldDB" id="A0A6P8ZXX0"/>
<dbReference type="InParanoid" id="A0A6P8ZXX0"/>
<organism evidence="2">
    <name type="scientific">Thrips palmi</name>
    <name type="common">Melon thrips</name>
    <dbReference type="NCBI Taxonomy" id="161013"/>
    <lineage>
        <taxon>Eukaryota</taxon>
        <taxon>Metazoa</taxon>
        <taxon>Ecdysozoa</taxon>
        <taxon>Arthropoda</taxon>
        <taxon>Hexapoda</taxon>
        <taxon>Insecta</taxon>
        <taxon>Pterygota</taxon>
        <taxon>Neoptera</taxon>
        <taxon>Paraneoptera</taxon>
        <taxon>Thysanoptera</taxon>
        <taxon>Terebrantia</taxon>
        <taxon>Thripoidea</taxon>
        <taxon>Thripidae</taxon>
        <taxon>Thrips</taxon>
    </lineage>
</organism>
<evidence type="ECO:0000313" key="1">
    <source>
        <dbReference type="Proteomes" id="UP000515158"/>
    </source>
</evidence>
<dbReference type="RefSeq" id="XP_034250257.1">
    <property type="nucleotide sequence ID" value="XM_034394366.1"/>
</dbReference>